<evidence type="ECO:0000313" key="2">
    <source>
        <dbReference type="EMBL" id="GGR57352.1"/>
    </source>
</evidence>
<organism evidence="2 3">
    <name type="scientific">Deinococcus seoulensis</name>
    <dbReference type="NCBI Taxonomy" id="1837379"/>
    <lineage>
        <taxon>Bacteria</taxon>
        <taxon>Thermotogati</taxon>
        <taxon>Deinococcota</taxon>
        <taxon>Deinococci</taxon>
        <taxon>Deinococcales</taxon>
        <taxon>Deinococcaceae</taxon>
        <taxon>Deinococcus</taxon>
    </lineage>
</organism>
<evidence type="ECO:0000256" key="1">
    <source>
        <dbReference type="SAM" id="MobiDB-lite"/>
    </source>
</evidence>
<proteinExistence type="predicted"/>
<dbReference type="EMBL" id="BMQM01000010">
    <property type="protein sequence ID" value="GGR57352.1"/>
    <property type="molecule type" value="Genomic_DNA"/>
</dbReference>
<dbReference type="Proteomes" id="UP000634308">
    <property type="component" value="Unassembled WGS sequence"/>
</dbReference>
<name>A0ABQ2RR04_9DEIO</name>
<sequence length="71" mass="7334">MGDRDQWAGQQGGQECGAQMGAGGQVRAFCEKVHIRMVRVCGCSLQGLMGGELPGLSSGGATGRQGHLMNN</sequence>
<reference evidence="3" key="1">
    <citation type="journal article" date="2019" name="Int. J. Syst. Evol. Microbiol.">
        <title>The Global Catalogue of Microorganisms (GCM) 10K type strain sequencing project: providing services to taxonomists for standard genome sequencing and annotation.</title>
        <authorList>
            <consortium name="The Broad Institute Genomics Platform"/>
            <consortium name="The Broad Institute Genome Sequencing Center for Infectious Disease"/>
            <person name="Wu L."/>
            <person name="Ma J."/>
        </authorList>
    </citation>
    <scope>NUCLEOTIDE SEQUENCE [LARGE SCALE GENOMIC DNA]</scope>
    <source>
        <strain evidence="3">JCM 31404</strain>
    </source>
</reference>
<feature type="compositionally biased region" description="Gly residues" evidence="1">
    <location>
        <begin position="10"/>
        <end position="22"/>
    </location>
</feature>
<keyword evidence="3" id="KW-1185">Reference proteome</keyword>
<feature type="region of interest" description="Disordered" evidence="1">
    <location>
        <begin position="1"/>
        <end position="22"/>
    </location>
</feature>
<evidence type="ECO:0000313" key="3">
    <source>
        <dbReference type="Proteomes" id="UP000634308"/>
    </source>
</evidence>
<comment type="caution">
    <text evidence="2">The sequence shown here is derived from an EMBL/GenBank/DDBJ whole genome shotgun (WGS) entry which is preliminary data.</text>
</comment>
<accession>A0ABQ2RR04</accession>
<protein>
    <submittedName>
        <fullName evidence="2">Uncharacterized protein</fullName>
    </submittedName>
</protein>
<gene>
    <name evidence="2" type="ORF">GCM10008959_18860</name>
</gene>